<dbReference type="InterPro" id="IPR036241">
    <property type="entry name" value="NSFL1C_SEP_dom_sf"/>
</dbReference>
<dbReference type="SUPFAM" id="SSF102848">
    <property type="entry name" value="NSFL1 (p97 ATPase) cofactor p47, SEP domain"/>
    <property type="match status" value="1"/>
</dbReference>
<name>A0ABS8SFN7_DATST</name>
<dbReference type="PROSITE" id="PS51399">
    <property type="entry name" value="SEP"/>
    <property type="match status" value="1"/>
</dbReference>
<reference evidence="3 4" key="1">
    <citation type="journal article" date="2021" name="BMC Genomics">
        <title>Datura genome reveals duplications of psychoactive alkaloid biosynthetic genes and high mutation rate following tissue culture.</title>
        <authorList>
            <person name="Rajewski A."/>
            <person name="Carter-House D."/>
            <person name="Stajich J."/>
            <person name="Litt A."/>
        </authorList>
    </citation>
    <scope>NUCLEOTIDE SEQUENCE [LARGE SCALE GENOMIC DNA]</scope>
    <source>
        <strain evidence="3">AR-01</strain>
    </source>
</reference>
<dbReference type="InterPro" id="IPR039517">
    <property type="entry name" value="C6orf106_UBA-like"/>
</dbReference>
<comment type="caution">
    <text evidence="3">The sequence shown here is derived from an EMBL/GenBank/DDBJ whole genome shotgun (WGS) entry which is preliminary data.</text>
</comment>
<sequence length="319" mass="34118">MENQANLAADAQRDELVNTFCEITSSSKPEALFFLESHNFDLDSAVSTFFENNTLAAAAADDEGDASAPNIPAQRRSPSRSRSPSPPRPRNPPTSSRGASGRRTGGIHSFSDLNRRPVTGSGSDSDEPQEYYTGGEKSGMLVQDPSKANDVNSIFDQARQHAAVEGPPASSGSRSFTGTARRLTGETVSAAPQPPESVTHTITFWTNGFTIDDGPLRRFDDPENASFLESIRKSRCPKELEPEDRRTSIELIPTRRGGVPCTREASCFISGCWKNFLGSSSSAEQVDSIGAISSFTAAPSPSVGLVVDQSQPSTSIQQG</sequence>
<feature type="compositionally biased region" description="Low complexity" evidence="1">
    <location>
        <begin position="93"/>
        <end position="102"/>
    </location>
</feature>
<dbReference type="InterPro" id="IPR012989">
    <property type="entry name" value="SEP_domain"/>
</dbReference>
<evidence type="ECO:0000313" key="4">
    <source>
        <dbReference type="Proteomes" id="UP000823775"/>
    </source>
</evidence>
<feature type="region of interest" description="Disordered" evidence="1">
    <location>
        <begin position="159"/>
        <end position="179"/>
    </location>
</feature>
<feature type="domain" description="SEP" evidence="2">
    <location>
        <begin position="197"/>
        <end position="262"/>
    </location>
</feature>
<evidence type="ECO:0000256" key="1">
    <source>
        <dbReference type="SAM" id="MobiDB-lite"/>
    </source>
</evidence>
<dbReference type="PANTHER" id="PTHR23333:SF45">
    <property type="entry name" value="PLANT UBX DOMAIN-CONTAINING PROTEIN 4-LIKE"/>
    <property type="match status" value="1"/>
</dbReference>
<proteinExistence type="predicted"/>
<dbReference type="SUPFAM" id="SSF46934">
    <property type="entry name" value="UBA-like"/>
    <property type="match status" value="1"/>
</dbReference>
<dbReference type="InterPro" id="IPR009060">
    <property type="entry name" value="UBA-like_sf"/>
</dbReference>
<dbReference type="CDD" id="cd14349">
    <property type="entry name" value="UBA_CF106"/>
    <property type="match status" value="1"/>
</dbReference>
<dbReference type="EMBL" id="JACEIK010000473">
    <property type="protein sequence ID" value="MCD7457707.1"/>
    <property type="molecule type" value="Genomic_DNA"/>
</dbReference>
<dbReference type="Proteomes" id="UP000823775">
    <property type="component" value="Unassembled WGS sequence"/>
</dbReference>
<dbReference type="SMART" id="SM00553">
    <property type="entry name" value="SEP"/>
    <property type="match status" value="1"/>
</dbReference>
<dbReference type="Gene3D" id="1.10.8.10">
    <property type="entry name" value="DNA helicase RuvA subunit, C-terminal domain"/>
    <property type="match status" value="1"/>
</dbReference>
<dbReference type="PANTHER" id="PTHR23333">
    <property type="entry name" value="UBX DOMAIN CONTAINING PROTEIN"/>
    <property type="match status" value="1"/>
</dbReference>
<evidence type="ECO:0000313" key="3">
    <source>
        <dbReference type="EMBL" id="MCD7457707.1"/>
    </source>
</evidence>
<dbReference type="Gene3D" id="3.30.420.210">
    <property type="entry name" value="SEP domain"/>
    <property type="match status" value="1"/>
</dbReference>
<evidence type="ECO:0000259" key="2">
    <source>
        <dbReference type="PROSITE" id="PS51399"/>
    </source>
</evidence>
<dbReference type="Pfam" id="PF14555">
    <property type="entry name" value="UBA_4"/>
    <property type="match status" value="1"/>
</dbReference>
<gene>
    <name evidence="3" type="ORF">HAX54_035941</name>
</gene>
<keyword evidence="4" id="KW-1185">Reference proteome</keyword>
<dbReference type="Pfam" id="PF08059">
    <property type="entry name" value="SEP"/>
    <property type="match status" value="1"/>
</dbReference>
<accession>A0ABS8SFN7</accession>
<feature type="region of interest" description="Disordered" evidence="1">
    <location>
        <begin position="60"/>
        <end position="146"/>
    </location>
</feature>
<protein>
    <recommendedName>
        <fullName evidence="2">SEP domain-containing protein</fullName>
    </recommendedName>
</protein>
<organism evidence="3 4">
    <name type="scientific">Datura stramonium</name>
    <name type="common">Jimsonweed</name>
    <name type="synonym">Common thornapple</name>
    <dbReference type="NCBI Taxonomy" id="4076"/>
    <lineage>
        <taxon>Eukaryota</taxon>
        <taxon>Viridiplantae</taxon>
        <taxon>Streptophyta</taxon>
        <taxon>Embryophyta</taxon>
        <taxon>Tracheophyta</taxon>
        <taxon>Spermatophyta</taxon>
        <taxon>Magnoliopsida</taxon>
        <taxon>eudicotyledons</taxon>
        <taxon>Gunneridae</taxon>
        <taxon>Pentapetalae</taxon>
        <taxon>asterids</taxon>
        <taxon>lamiids</taxon>
        <taxon>Solanales</taxon>
        <taxon>Solanaceae</taxon>
        <taxon>Solanoideae</taxon>
        <taxon>Datureae</taxon>
        <taxon>Datura</taxon>
    </lineage>
</organism>